<feature type="domain" description="TsaA-like" evidence="3">
    <location>
        <begin position="6"/>
        <end position="137"/>
    </location>
</feature>
<dbReference type="PANTHER" id="PTHR12818">
    <property type="entry name" value="TRNA (ADENINE(37)-N6)-METHYLTRANSFERASE"/>
    <property type="match status" value="1"/>
</dbReference>
<proteinExistence type="inferred from homology"/>
<sequence length="161" mass="18682">MSKISFKPIGIIHTIFQTIENMPIQPMGAKGVKAKIVLQDEFASGLKDLEEFTHLILVYHFHEVKGYKLRVTPFMDQEERGLFATRAPRRPNAIGISIVQLLEIKDNVLYIEDADMLDGTPLLDIKPFFAEFDNRENTSSGWLDRKWEEKNRNLKSDERFK</sequence>
<dbReference type="InterPro" id="IPR023370">
    <property type="entry name" value="TrmO-like_N"/>
</dbReference>
<dbReference type="CDD" id="cd09281">
    <property type="entry name" value="UPF0066"/>
    <property type="match status" value="1"/>
</dbReference>
<evidence type="ECO:0000259" key="3">
    <source>
        <dbReference type="PROSITE" id="PS51668"/>
    </source>
</evidence>
<dbReference type="SUPFAM" id="SSF118196">
    <property type="entry name" value="YaeB-like"/>
    <property type="match status" value="1"/>
</dbReference>
<dbReference type="PANTHER" id="PTHR12818:SF0">
    <property type="entry name" value="TRNA (ADENINE(37)-N6)-METHYLTRANSFERASE"/>
    <property type="match status" value="1"/>
</dbReference>
<dbReference type="Pfam" id="PF01980">
    <property type="entry name" value="TrmO_N"/>
    <property type="match status" value="1"/>
</dbReference>
<evidence type="ECO:0000313" key="4">
    <source>
        <dbReference type="EMBL" id="RUT77915.1"/>
    </source>
</evidence>
<organism evidence="4 5">
    <name type="scientific">Ancylomarina longa</name>
    <dbReference type="NCBI Taxonomy" id="2487017"/>
    <lineage>
        <taxon>Bacteria</taxon>
        <taxon>Pseudomonadati</taxon>
        <taxon>Bacteroidota</taxon>
        <taxon>Bacteroidia</taxon>
        <taxon>Marinilabiliales</taxon>
        <taxon>Marinifilaceae</taxon>
        <taxon>Ancylomarina</taxon>
    </lineage>
</organism>
<evidence type="ECO:0000313" key="5">
    <source>
        <dbReference type="Proteomes" id="UP000282985"/>
    </source>
</evidence>
<dbReference type="InterPro" id="IPR036413">
    <property type="entry name" value="YaeB-like_sf"/>
</dbReference>
<gene>
    <name evidence="4" type="primary">tsaA</name>
    <name evidence="4" type="ORF">DLK05_10565</name>
</gene>
<evidence type="ECO:0000256" key="2">
    <source>
        <dbReference type="ARBA" id="ARBA00033753"/>
    </source>
</evidence>
<dbReference type="PROSITE" id="PS51668">
    <property type="entry name" value="TSAA_2"/>
    <property type="match status" value="1"/>
</dbReference>
<dbReference type="OrthoDB" id="9804309at2"/>
<dbReference type="EMBL" id="RJJX01000013">
    <property type="protein sequence ID" value="RUT77915.1"/>
    <property type="molecule type" value="Genomic_DNA"/>
</dbReference>
<dbReference type="Proteomes" id="UP000282985">
    <property type="component" value="Unassembled WGS sequence"/>
</dbReference>
<dbReference type="Gene3D" id="2.40.30.70">
    <property type="entry name" value="YaeB-like"/>
    <property type="match status" value="1"/>
</dbReference>
<accession>A0A434AU21</accession>
<keyword evidence="4" id="KW-0808">Transferase</keyword>
<dbReference type="AlphaFoldDB" id="A0A434AU21"/>
<dbReference type="RefSeq" id="WP_127343945.1">
    <property type="nucleotide sequence ID" value="NZ_RJJX01000013.1"/>
</dbReference>
<comment type="caution">
    <text evidence="4">The sequence shown here is derived from an EMBL/GenBank/DDBJ whole genome shotgun (WGS) entry which is preliminary data.</text>
</comment>
<reference evidence="4 5" key="1">
    <citation type="submission" date="2018-11" db="EMBL/GenBank/DDBJ databases">
        <title>Parancylomarina longa gen. nov., sp. nov., isolated from sediments of southern Okinawa.</title>
        <authorList>
            <person name="Fu T."/>
        </authorList>
    </citation>
    <scope>NUCLEOTIDE SEQUENCE [LARGE SCALE GENOMIC DNA]</scope>
    <source>
        <strain evidence="4 5">T3-2 S1-C</strain>
    </source>
</reference>
<dbReference type="GO" id="GO:0008168">
    <property type="term" value="F:methyltransferase activity"/>
    <property type="evidence" value="ECO:0007669"/>
    <property type="project" value="UniProtKB-KW"/>
</dbReference>
<dbReference type="InterPro" id="IPR040372">
    <property type="entry name" value="YaeB-like"/>
</dbReference>
<keyword evidence="5" id="KW-1185">Reference proteome</keyword>
<dbReference type="NCBIfam" id="TIGR00104">
    <property type="entry name" value="tRNA_TsaA"/>
    <property type="match status" value="1"/>
</dbReference>
<name>A0A434AU21_9BACT</name>
<evidence type="ECO:0000256" key="1">
    <source>
        <dbReference type="ARBA" id="ARBA00022691"/>
    </source>
</evidence>
<keyword evidence="1" id="KW-0949">S-adenosyl-L-methionine</keyword>
<dbReference type="InterPro" id="IPR036414">
    <property type="entry name" value="YaeB_N_sf"/>
</dbReference>
<keyword evidence="4" id="KW-0489">Methyltransferase</keyword>
<comment type="similarity">
    <text evidence="2">Belongs to the tRNA methyltransferase O family.</text>
</comment>
<dbReference type="GO" id="GO:0032259">
    <property type="term" value="P:methylation"/>
    <property type="evidence" value="ECO:0007669"/>
    <property type="project" value="UniProtKB-KW"/>
</dbReference>
<protein>
    <submittedName>
        <fullName evidence="4">tRNA (N6-threonylcarbamoyladenosine(37)-N6)-methyltransferase TrmO</fullName>
    </submittedName>
</protein>